<organism evidence="14 17">
    <name type="scientific">Bacteroides xylanisolvens</name>
    <dbReference type="NCBI Taxonomy" id="371601"/>
    <lineage>
        <taxon>Bacteria</taxon>
        <taxon>Pseudomonadati</taxon>
        <taxon>Bacteroidota</taxon>
        <taxon>Bacteroidia</taxon>
        <taxon>Bacteroidales</taxon>
        <taxon>Bacteroidaceae</taxon>
        <taxon>Bacteroides</taxon>
    </lineage>
</organism>
<evidence type="ECO:0000313" key="18">
    <source>
        <dbReference type="Proteomes" id="UP000284417"/>
    </source>
</evidence>
<evidence type="ECO:0000313" key="21">
    <source>
        <dbReference type="Proteomes" id="UP000434604"/>
    </source>
</evidence>
<keyword evidence="8" id="KW-1133">Transmembrane helix</keyword>
<dbReference type="EMBL" id="WDEH01000011">
    <property type="protein sequence ID" value="KAB6139576.1"/>
    <property type="molecule type" value="Genomic_DNA"/>
</dbReference>
<evidence type="ECO:0000313" key="22">
    <source>
        <dbReference type="Proteomes" id="UP000438288"/>
    </source>
</evidence>
<evidence type="ECO:0000313" key="14">
    <source>
        <dbReference type="EMBL" id="RGK61578.1"/>
    </source>
</evidence>
<dbReference type="InterPro" id="IPR011990">
    <property type="entry name" value="TPR-like_helical_dom_sf"/>
</dbReference>
<dbReference type="EMBL" id="VYQC01000010">
    <property type="protein sequence ID" value="KAA9044578.1"/>
    <property type="molecule type" value="Genomic_DNA"/>
</dbReference>
<keyword evidence="8" id="KW-0812">Transmembrane</keyword>
<comment type="similarity">
    <text evidence="5">Belongs to the Rap family.</text>
</comment>
<evidence type="ECO:0000313" key="17">
    <source>
        <dbReference type="Proteomes" id="UP000261210"/>
    </source>
</evidence>
<dbReference type="Proteomes" id="UP000327007">
    <property type="component" value="Unassembled WGS sequence"/>
</dbReference>
<reference evidence="9" key="5">
    <citation type="submission" date="2019-09" db="EMBL/GenBank/DDBJ databases">
        <authorList>
            <person name="Ross B.D."/>
            <person name="Verster A.J."/>
            <person name="Radey M.C."/>
            <person name="Schmidtke D.T."/>
            <person name="Pope C.E."/>
            <person name="Hoffman L.R."/>
            <person name="Hajjar A.M."/>
            <person name="Peterson S.B."/>
            <person name="Borenstein E."/>
            <person name="Mougous J.D."/>
        </authorList>
    </citation>
    <scope>NUCLEOTIDE SEQUENCE</scope>
    <source>
        <strain evidence="9">H204</strain>
    </source>
</reference>
<evidence type="ECO:0000313" key="13">
    <source>
        <dbReference type="EMBL" id="KAB6342042.1"/>
    </source>
</evidence>
<dbReference type="InterPro" id="IPR019734">
    <property type="entry name" value="TPR_rpt"/>
</dbReference>
<dbReference type="EMBL" id="WDER01000081">
    <property type="protein sequence ID" value="KAB6078925.1"/>
    <property type="molecule type" value="Genomic_DNA"/>
</dbReference>
<dbReference type="RefSeq" id="WP_004298660.1">
    <property type="nucleotide sequence ID" value="NZ_CP041230.1"/>
</dbReference>
<dbReference type="Proteomes" id="UP000284495">
    <property type="component" value="Unassembled WGS sequence"/>
</dbReference>
<evidence type="ECO:0000256" key="4">
    <source>
        <dbReference type="ARBA" id="ARBA00022803"/>
    </source>
</evidence>
<evidence type="ECO:0000313" key="12">
    <source>
        <dbReference type="EMBL" id="KAB6146645.1"/>
    </source>
</evidence>
<comment type="caution">
    <text evidence="14">The sequence shown here is derived from an EMBL/GenBank/DDBJ whole genome shotgun (WGS) entry which is preliminary data.</text>
</comment>
<dbReference type="Proteomes" id="UP000487596">
    <property type="component" value="Unassembled WGS sequence"/>
</dbReference>
<evidence type="ECO:0000313" key="24">
    <source>
        <dbReference type="Proteomes" id="UP000487596"/>
    </source>
</evidence>
<evidence type="ECO:0000313" key="19">
    <source>
        <dbReference type="Proteomes" id="UP000284495"/>
    </source>
</evidence>
<dbReference type="SMART" id="SM00028">
    <property type="entry name" value="TPR"/>
    <property type="match status" value="4"/>
</dbReference>
<dbReference type="Proteomes" id="UP000474077">
    <property type="component" value="Unassembled WGS sequence"/>
</dbReference>
<evidence type="ECO:0000256" key="7">
    <source>
        <dbReference type="SAM" id="Coils"/>
    </source>
</evidence>
<evidence type="ECO:0000313" key="23">
    <source>
        <dbReference type="Proteomes" id="UP000474077"/>
    </source>
</evidence>
<dbReference type="PANTHER" id="PTHR46630">
    <property type="entry name" value="TETRATRICOPEPTIDE REPEAT PROTEIN 29"/>
    <property type="match status" value="1"/>
</dbReference>
<evidence type="ECO:0000313" key="15">
    <source>
        <dbReference type="EMBL" id="RHK90660.1"/>
    </source>
</evidence>
<reference evidence="17 18" key="2">
    <citation type="submission" date="2018-08" db="EMBL/GenBank/DDBJ databases">
        <title>A genome reference for cultivated species of the human gut microbiota.</title>
        <authorList>
            <person name="Zou Y."/>
            <person name="Xue W."/>
            <person name="Luo G."/>
        </authorList>
    </citation>
    <scope>NUCLEOTIDE SEQUENCE [LARGE SCALE GENOMIC DNA]</scope>
    <source>
        <strain evidence="16 19">AF38-2</strain>
        <strain evidence="15 18">AF39-6AC</strain>
        <strain evidence="14 17">TF10-34</strain>
    </source>
</reference>
<feature type="transmembrane region" description="Helical" evidence="8">
    <location>
        <begin position="365"/>
        <end position="387"/>
    </location>
</feature>
<evidence type="ECO:0000256" key="5">
    <source>
        <dbReference type="ARBA" id="ARBA00038253"/>
    </source>
</evidence>
<evidence type="ECO:0000256" key="8">
    <source>
        <dbReference type="SAM" id="Phobius"/>
    </source>
</evidence>
<reference evidence="21 22" key="4">
    <citation type="journal article" date="2019" name="Nat. Med.">
        <title>A library of human gut bacterial isolates paired with longitudinal multiomics data enables mechanistic microbiome research.</title>
        <authorList>
            <person name="Poyet M."/>
            <person name="Groussin M."/>
            <person name="Gibbons S.M."/>
            <person name="Avila-Pacheco J."/>
            <person name="Jiang X."/>
            <person name="Kearney S.M."/>
            <person name="Perrotta A.R."/>
            <person name="Berdy B."/>
            <person name="Zhao S."/>
            <person name="Lieberman T.D."/>
            <person name="Swanson P.K."/>
            <person name="Smith M."/>
            <person name="Roesemann S."/>
            <person name="Alexander J.E."/>
            <person name="Rich S.A."/>
            <person name="Livny J."/>
            <person name="Vlamakis H."/>
            <person name="Clish C."/>
            <person name="Bullock K."/>
            <person name="Deik A."/>
            <person name="Scott J."/>
            <person name="Pierce K.A."/>
            <person name="Xavier R.J."/>
            <person name="Alm E.J."/>
        </authorList>
    </citation>
    <scope>NUCLEOTIDE SEQUENCE [LARGE SCALE GENOMIC DNA]</scope>
    <source>
        <strain evidence="13 22">BIOML-A16</strain>
        <strain evidence="12 21">BIOML-A58</strain>
        <strain evidence="11 24">BIOML-A62</strain>
        <strain evidence="10 23">BIOML-A73</strain>
    </source>
</reference>
<dbReference type="GO" id="GO:0005737">
    <property type="term" value="C:cytoplasm"/>
    <property type="evidence" value="ECO:0007669"/>
    <property type="project" value="UniProtKB-SubCell"/>
</dbReference>
<evidence type="ECO:0000313" key="20">
    <source>
        <dbReference type="Proteomes" id="UP000327007"/>
    </source>
</evidence>
<evidence type="ECO:0000256" key="6">
    <source>
        <dbReference type="PROSITE-ProRule" id="PRU00339"/>
    </source>
</evidence>
<reference evidence="20" key="1">
    <citation type="journal article" date="2018" name="J. Anim. Genet.">
        <title>Acquired interbacterial defense systems protect against interspecies antagonism in the human gut microbiome.</title>
        <authorList>
            <person name="Ross B.D."/>
            <person name="Verster A.J."/>
            <person name="Radey M.C."/>
            <person name="Schmidtke D.T."/>
            <person name="Pope C.E."/>
            <person name="Hoffman L.R."/>
            <person name="Hajjar A."/>
            <person name="Peterson S.B."/>
            <person name="Borenstein E."/>
            <person name="Mougous J."/>
        </authorList>
    </citation>
    <scope>NUCLEOTIDE SEQUENCE [LARGE SCALE GENOMIC DNA]</scope>
    <source>
        <strain evidence="20">H204</strain>
    </source>
</reference>
<protein>
    <submittedName>
        <fullName evidence="14">Uncharacterized protein</fullName>
    </submittedName>
</protein>
<dbReference type="Proteomes" id="UP000434604">
    <property type="component" value="Unassembled WGS sequence"/>
</dbReference>
<keyword evidence="4 6" id="KW-0802">TPR repeat</keyword>
<dbReference type="EMBL" id="WDCP01000001">
    <property type="protein sequence ID" value="KAB6342042.1"/>
    <property type="molecule type" value="Genomic_DNA"/>
</dbReference>
<dbReference type="EMBL" id="QROC01000041">
    <property type="protein sequence ID" value="RHK90660.1"/>
    <property type="molecule type" value="Genomic_DNA"/>
</dbReference>
<keyword evidence="7" id="KW-0175">Coiled coil</keyword>
<keyword evidence="3" id="KW-0677">Repeat</keyword>
<keyword evidence="8" id="KW-0472">Membrane</keyword>
<evidence type="ECO:0000256" key="2">
    <source>
        <dbReference type="ARBA" id="ARBA00022490"/>
    </source>
</evidence>
<comment type="subcellular location">
    <subcellularLocation>
        <location evidence="1">Cytoplasm</location>
    </subcellularLocation>
</comment>
<proteinExistence type="inferred from homology"/>
<dbReference type="InterPro" id="IPR051476">
    <property type="entry name" value="Bac_ResReg_Asp_Phosphatase"/>
</dbReference>
<gene>
    <name evidence="16" type="ORF">DW027_05350</name>
    <name evidence="15" type="ORF">DW042_21730</name>
    <name evidence="14" type="ORF">DXD03_13015</name>
    <name evidence="9" type="ORF">F6S82_16715</name>
    <name evidence="12" type="ORF">GA398_15395</name>
    <name evidence="11" type="ORF">GA424_08755</name>
    <name evidence="10" type="ORF">GA560_21400</name>
    <name evidence="13" type="ORF">GAZ43_00870</name>
</gene>
<accession>A0A3E4NDH5</accession>
<dbReference type="PROSITE" id="PS50005">
    <property type="entry name" value="TPR"/>
    <property type="match status" value="1"/>
</dbReference>
<keyword evidence="2" id="KW-0963">Cytoplasm</keyword>
<evidence type="ECO:0000256" key="3">
    <source>
        <dbReference type="ARBA" id="ARBA00022737"/>
    </source>
</evidence>
<evidence type="ECO:0000313" key="9">
    <source>
        <dbReference type="EMBL" id="KAA9044578.1"/>
    </source>
</evidence>
<evidence type="ECO:0000256" key="1">
    <source>
        <dbReference type="ARBA" id="ARBA00004496"/>
    </source>
</evidence>
<evidence type="ECO:0000313" key="10">
    <source>
        <dbReference type="EMBL" id="KAB6078925.1"/>
    </source>
</evidence>
<dbReference type="PROSITE" id="PS51257">
    <property type="entry name" value="PROKAR_LIPOPROTEIN"/>
    <property type="match status" value="1"/>
</dbReference>
<evidence type="ECO:0000313" key="16">
    <source>
        <dbReference type="EMBL" id="RHL40362.1"/>
    </source>
</evidence>
<dbReference type="EMBL" id="QSQU01000017">
    <property type="protein sequence ID" value="RGK61578.1"/>
    <property type="molecule type" value="Genomic_DNA"/>
</dbReference>
<dbReference type="Proteomes" id="UP000284417">
    <property type="component" value="Unassembled WGS sequence"/>
</dbReference>
<evidence type="ECO:0000313" key="11">
    <source>
        <dbReference type="EMBL" id="KAB6139576.1"/>
    </source>
</evidence>
<feature type="repeat" description="TPR" evidence="6">
    <location>
        <begin position="182"/>
        <end position="215"/>
    </location>
</feature>
<dbReference type="Gene3D" id="1.25.40.10">
    <property type="entry name" value="Tetratricopeptide repeat domain"/>
    <property type="match status" value="2"/>
</dbReference>
<dbReference type="SUPFAM" id="SSF48452">
    <property type="entry name" value="TPR-like"/>
    <property type="match status" value="2"/>
</dbReference>
<dbReference type="EMBL" id="WDED01000023">
    <property type="protein sequence ID" value="KAB6146645.1"/>
    <property type="molecule type" value="Genomic_DNA"/>
</dbReference>
<dbReference type="AlphaFoldDB" id="A0A3E4NDH5"/>
<name>A0A3E4NDH5_9BACE</name>
<dbReference type="PANTHER" id="PTHR46630:SF1">
    <property type="entry name" value="TETRATRICOPEPTIDE REPEAT PROTEIN 29"/>
    <property type="match status" value="1"/>
</dbReference>
<dbReference type="Proteomes" id="UP000438288">
    <property type="component" value="Unassembled WGS sequence"/>
</dbReference>
<sequence length="542" mass="62734">MGMRKDTLITIIMGVISIFTSCNPHPNLSKADQLINFYPDSSLTYLKAIQHPENMSPKDYAKWCLLVAQAKYNNAQSLVPDSFVFKAFDYFSKDTSDPILTARTYFYTALISKEIRNIEEAAQYLLKARDFAEKANDYNLAFKISHDLCDIYSKQGLFDYKLTEAWRGYNYAQISKDSLSIYYALADLGHAYSTKEQIDSALYFFEKAFPIAQKVHPKATSSALNDICYAYINKKDYISALKICNEAIACEKDSIDRYNNYIIKGVIFQDIQQYDSAIHYFTLSSKNQYIYAKALSYSYLGEIYEKKGNILKALEFIKTYELLRDSIEDQNQSVAIIKMQNLFQNEKLQKNNKELSKKMEEISSLVYKISAIAAFALLITGLCYFITYKKKSERIRKQEREISQAKDKLQQQAIENLQKEEKLSSLQADFLRRLVAINIPSLNNKANDLVIKLSNEDFANLEKDINATFDQFTVRLKKEYPLLDKNEIQFCCLIKIQLDLNTLANIYCRSKAAISKRKLRIKQEKLNITDKNISLDDFIQRF</sequence>
<reference evidence="9" key="3">
    <citation type="journal article" date="2019" name="bioRxiv">
        <title>Acquired interbacterial defense systems protect against interspecies antagonism in the human gut microbiome.</title>
        <authorList>
            <person name="Ross B.D."/>
            <person name="Verster A.J."/>
            <person name="Radey M.C."/>
            <person name="Schmidtke D.T."/>
            <person name="Pope C.E."/>
            <person name="Hoffman L.R."/>
            <person name="Hajjar A.M."/>
            <person name="Peterson S.B."/>
            <person name="Borenstein E."/>
            <person name="Mougous J.D."/>
        </authorList>
    </citation>
    <scope>NUCLEOTIDE SEQUENCE</scope>
    <source>
        <strain evidence="9">H204</strain>
    </source>
</reference>
<feature type="coiled-coil region" evidence="7">
    <location>
        <begin position="345"/>
        <end position="429"/>
    </location>
</feature>
<dbReference type="EMBL" id="QROO01000005">
    <property type="protein sequence ID" value="RHL40362.1"/>
    <property type="molecule type" value="Genomic_DNA"/>
</dbReference>
<dbReference type="Proteomes" id="UP000261210">
    <property type="component" value="Unassembled WGS sequence"/>
</dbReference>